<gene>
    <name evidence="1" type="ORF">H9786_12375</name>
</gene>
<dbReference type="AlphaFoldDB" id="A0A9D2RQ50"/>
<dbReference type="EMBL" id="DWZH01000096">
    <property type="protein sequence ID" value="HJB11301.1"/>
    <property type="molecule type" value="Genomic_DNA"/>
</dbReference>
<evidence type="ECO:0000313" key="1">
    <source>
        <dbReference type="EMBL" id="HJB11301.1"/>
    </source>
</evidence>
<dbReference type="Proteomes" id="UP000823823">
    <property type="component" value="Unassembled WGS sequence"/>
</dbReference>
<evidence type="ECO:0000313" key="2">
    <source>
        <dbReference type="Proteomes" id="UP000823823"/>
    </source>
</evidence>
<proteinExistence type="predicted"/>
<protein>
    <submittedName>
        <fullName evidence="1">Uncharacterized protein</fullName>
    </submittedName>
</protein>
<reference evidence="1" key="2">
    <citation type="submission" date="2021-04" db="EMBL/GenBank/DDBJ databases">
        <authorList>
            <person name="Gilroy R."/>
        </authorList>
    </citation>
    <scope>NUCLEOTIDE SEQUENCE</scope>
    <source>
        <strain evidence="1">ChiHjej13B12-24818</strain>
    </source>
</reference>
<sequence length="144" mass="16323">MSGDAEQQDWTRHRREVFAAKEEALRAAREEEHRRATATIRQAIDAFYDAGIDPVPLRARPYNGIGTIRTGLHGWYLRRDRSIAVDTEARYLVMRVDGGLRARLRGAAPEASYAPLVVGRGARDGETFDLDELLHMRLQDPVRP</sequence>
<organism evidence="1 2">
    <name type="scientific">Candidatus Brachybacterium merdavium</name>
    <dbReference type="NCBI Taxonomy" id="2838513"/>
    <lineage>
        <taxon>Bacteria</taxon>
        <taxon>Bacillati</taxon>
        <taxon>Actinomycetota</taxon>
        <taxon>Actinomycetes</taxon>
        <taxon>Micrococcales</taxon>
        <taxon>Dermabacteraceae</taxon>
        <taxon>Brachybacterium</taxon>
    </lineage>
</organism>
<name>A0A9D2RQ50_9MICO</name>
<comment type="caution">
    <text evidence="1">The sequence shown here is derived from an EMBL/GenBank/DDBJ whole genome shotgun (WGS) entry which is preliminary data.</text>
</comment>
<accession>A0A9D2RQ50</accession>
<reference evidence="1" key="1">
    <citation type="journal article" date="2021" name="PeerJ">
        <title>Extensive microbial diversity within the chicken gut microbiome revealed by metagenomics and culture.</title>
        <authorList>
            <person name="Gilroy R."/>
            <person name="Ravi A."/>
            <person name="Getino M."/>
            <person name="Pursley I."/>
            <person name="Horton D.L."/>
            <person name="Alikhan N.F."/>
            <person name="Baker D."/>
            <person name="Gharbi K."/>
            <person name="Hall N."/>
            <person name="Watson M."/>
            <person name="Adriaenssens E.M."/>
            <person name="Foster-Nyarko E."/>
            <person name="Jarju S."/>
            <person name="Secka A."/>
            <person name="Antonio M."/>
            <person name="Oren A."/>
            <person name="Chaudhuri R.R."/>
            <person name="La Ragione R."/>
            <person name="Hildebrand F."/>
            <person name="Pallen M.J."/>
        </authorList>
    </citation>
    <scope>NUCLEOTIDE SEQUENCE</scope>
    <source>
        <strain evidence="1">ChiHjej13B12-24818</strain>
    </source>
</reference>